<feature type="region of interest" description="Disordered" evidence="2">
    <location>
        <begin position="487"/>
        <end position="509"/>
    </location>
</feature>
<evidence type="ECO:0000256" key="2">
    <source>
        <dbReference type="SAM" id="MobiDB-lite"/>
    </source>
</evidence>
<feature type="non-terminal residue" evidence="5">
    <location>
        <position position="1"/>
    </location>
</feature>
<evidence type="ECO:0000313" key="5">
    <source>
        <dbReference type="EMBL" id="MCK1788282.1"/>
    </source>
</evidence>
<keyword evidence="1" id="KW-0677">Repeat</keyword>
<keyword evidence="6" id="KW-1185">Reference proteome</keyword>
<protein>
    <submittedName>
        <fullName evidence="5">DUF6531 domain-containing protein</fullName>
    </submittedName>
</protein>
<feature type="region of interest" description="Disordered" evidence="2">
    <location>
        <begin position="722"/>
        <end position="746"/>
    </location>
</feature>
<sequence length="746" mass="85320">LASWGSGQVSNALTAAAAGSPNPVHSATGAKVLDGEDDLDFALPGLLPIEWQRYHSSRDERRDGLFGAGWSVIYEVFVEMGGLPEGGERLVYTDEQARQIDMGVIPLGGAVFSAGEGLSVRRHANGQLLIESVDGLYRLFEPTPGNPSHLRLSQLGDRNDNRILLDYDAQGRLSRLRDSFNDVRIELGYSRQWTGRVEQIERLFPDQSREVLASYHYDAAGDLAEVRDAIGHVQRRFAYDSGQRMVEHQRPSGLRCYYQWACVDDAEWRVIRHWTDEGDDYQFDYDLHAGITRITDGLQRVSTRQWNPLYQITEYTDNLGQAWQFEWNDERQLLSVTDPQGGQWRFGYDESGNLCETQDPLGRIDSTLWLQHWSLPLVETDAAGHTWRYQYDPRGNCVSEIDPLRQTTRYRYDAFGQVVEIIDATGKNKKLRWNPFGQLSEHVDCSGHPTRFRYDERGYLQVITDALGERTQFSYDAQGRLLSSQLPDGRTEQYQRDSSGQLVGYTDPAGHTTLYQHNRRGQVRQRVDAHGRQIEFRYDAYGRLQTLTNENAEKYCFTWDQGDRLTAQQDLDGSARRYTYDTLDNLAAVEYVPLNEASSIVHRLERDAVGRLLAKVTDDGRTEYAYDPLDQLTAVTFTGNDKTTQALAFAYDPLGQLLTEQSAAGSLNHHYDELGNLIQTQLPDGRWLNRLYYGSGHLHQINLDGHVISDFERDRLHREVLRTQGQLSTRSEYDRSGRLRARQRRH</sequence>
<feature type="non-terminal residue" evidence="5">
    <location>
        <position position="746"/>
    </location>
</feature>
<dbReference type="InterPro" id="IPR006530">
    <property type="entry name" value="YD"/>
</dbReference>
<dbReference type="Gene3D" id="2.180.10.10">
    <property type="entry name" value="RHS repeat-associated core"/>
    <property type="match status" value="2"/>
</dbReference>
<dbReference type="EMBL" id="JAKNRV010000569">
    <property type="protein sequence ID" value="MCK1788282.1"/>
    <property type="molecule type" value="Genomic_DNA"/>
</dbReference>
<feature type="domain" description="DUF6531" evidence="3">
    <location>
        <begin position="22"/>
        <end position="101"/>
    </location>
</feature>
<dbReference type="Pfam" id="PF05593">
    <property type="entry name" value="RHS_repeat"/>
    <property type="match status" value="4"/>
</dbReference>
<accession>A0ABT0ERB9</accession>
<organism evidence="5 6">
    <name type="scientific">Pseudomonas emilianonis</name>
    <dbReference type="NCBI Taxonomy" id="2915812"/>
    <lineage>
        <taxon>Bacteria</taxon>
        <taxon>Pseudomonadati</taxon>
        <taxon>Pseudomonadota</taxon>
        <taxon>Gammaproteobacteria</taxon>
        <taxon>Pseudomonadales</taxon>
        <taxon>Pseudomonadaceae</taxon>
        <taxon>Pseudomonas</taxon>
    </lineage>
</organism>
<gene>
    <name evidence="5" type="ORF">L9Z73_29420</name>
</gene>
<evidence type="ECO:0000259" key="4">
    <source>
        <dbReference type="Pfam" id="PF25023"/>
    </source>
</evidence>
<evidence type="ECO:0000313" key="6">
    <source>
        <dbReference type="Proteomes" id="UP001317085"/>
    </source>
</evidence>
<evidence type="ECO:0000256" key="1">
    <source>
        <dbReference type="ARBA" id="ARBA00022737"/>
    </source>
</evidence>
<dbReference type="InterPro" id="IPR045351">
    <property type="entry name" value="DUF6531"/>
</dbReference>
<dbReference type="PANTHER" id="PTHR32305">
    <property type="match status" value="1"/>
</dbReference>
<proteinExistence type="predicted"/>
<evidence type="ECO:0000259" key="3">
    <source>
        <dbReference type="Pfam" id="PF20148"/>
    </source>
</evidence>
<name>A0ABT0ERB9_9PSED</name>
<comment type="caution">
    <text evidence="5">The sequence shown here is derived from an EMBL/GenBank/DDBJ whole genome shotgun (WGS) entry which is preliminary data.</text>
</comment>
<dbReference type="PANTHER" id="PTHR32305:SF15">
    <property type="entry name" value="PROTEIN RHSA-RELATED"/>
    <property type="match status" value="1"/>
</dbReference>
<dbReference type="InterPro" id="IPR031325">
    <property type="entry name" value="RHS_repeat"/>
</dbReference>
<dbReference type="NCBIfam" id="TIGR01643">
    <property type="entry name" value="YD_repeat_2x"/>
    <property type="match status" value="10"/>
</dbReference>
<reference evidence="5 6" key="1">
    <citation type="submission" date="2022-02" db="EMBL/GenBank/DDBJ databases">
        <title>Comparative genomics of the first Antarctic Pseudomonas spp. capable of biotransforming 2,4,6-Trinitrotoluene.</title>
        <authorList>
            <person name="Cabrera M.A."/>
            <person name="Marquez S.L."/>
            <person name="Perez-Donoso J.M."/>
        </authorList>
    </citation>
    <scope>NUCLEOTIDE SEQUENCE [LARGE SCALE GENOMIC DNA]</scope>
    <source>
        <strain evidence="5 6">TNT11</strain>
    </source>
</reference>
<dbReference type="Proteomes" id="UP001317085">
    <property type="component" value="Unassembled WGS sequence"/>
</dbReference>
<dbReference type="Pfam" id="PF20148">
    <property type="entry name" value="DUF6531"/>
    <property type="match status" value="1"/>
</dbReference>
<feature type="domain" description="Teneurin-like YD-shell" evidence="4">
    <location>
        <begin position="470"/>
        <end position="664"/>
    </location>
</feature>
<dbReference type="InterPro" id="IPR056823">
    <property type="entry name" value="TEN-like_YD-shell"/>
</dbReference>
<dbReference type="RefSeq" id="WP_247408396.1">
    <property type="nucleotide sequence ID" value="NZ_JAKNRV010000569.1"/>
</dbReference>
<dbReference type="InterPro" id="IPR050708">
    <property type="entry name" value="T6SS_VgrG/RHS"/>
</dbReference>
<dbReference type="Pfam" id="PF25023">
    <property type="entry name" value="TEN_YD-shell"/>
    <property type="match status" value="1"/>
</dbReference>